<evidence type="ECO:0000313" key="2">
    <source>
        <dbReference type="EMBL" id="AXQ69555.1"/>
    </source>
</evidence>
<reference evidence="3" key="1">
    <citation type="submission" date="2018-07" db="EMBL/GenBank/DDBJ databases">
        <title>Giant CbK-like Caulobacter bacteriophages have genetically divergent genomes.</title>
        <authorList>
            <person name="Wilson K.M."/>
            <person name="Ely B."/>
        </authorList>
    </citation>
    <scope>NUCLEOTIDE SEQUENCE [LARGE SCALE GENOMIC DNA]</scope>
</reference>
<organism evidence="1 3">
    <name type="scientific">Caulobacter phage CcrBL9</name>
    <dbReference type="NCBI Taxonomy" id="2283270"/>
    <lineage>
        <taxon>Viruses</taxon>
        <taxon>Duplodnaviria</taxon>
        <taxon>Heunggongvirae</taxon>
        <taxon>Uroviricota</taxon>
        <taxon>Caudoviricetes</taxon>
        <taxon>Jeanschmidtviridae</taxon>
        <taxon>Bertelyvirus</taxon>
        <taxon>Bertelyvirus BL9</taxon>
    </lineage>
</organism>
<name>A0A385EEA9_9CAUD</name>
<keyword evidence="3" id="KW-1185">Reference proteome</keyword>
<evidence type="ECO:0000313" key="3">
    <source>
        <dbReference type="Proteomes" id="UP000259421"/>
    </source>
</evidence>
<protein>
    <submittedName>
        <fullName evidence="1">Uncharacterized protein</fullName>
    </submittedName>
</protein>
<reference evidence="1 3" key="3">
    <citation type="submission" date="2018-09" db="EMBL/GenBank/DDBJ databases">
        <title>Giant CbK-like Caulobacter bacteriophages have genetically divergent genomes.</title>
        <authorList>
            <person name="Wilson K."/>
            <person name="Ely B."/>
        </authorList>
    </citation>
    <scope>NUCLEOTIDE SEQUENCE [LARGE SCALE GENOMIC DNA]</scope>
</reference>
<sequence>MTTATIAGAEHTMIGQAAYRSTQRPHQVQDMAYGAFPAATSDSPFAVKPACGKTPSARVLEDFDPADVFTIKPRDRGDGFLAVANFGGSEVSWISVAGYGDTEDAARANLMAKFIDDRDGKSKFGPHEPLKGYDWSYKLAPYWDMLEREAAIRQPFKRTLYLGKLKSGRPNPKGFDVFVDVEWTGERLSLSGVIGPKANGNAWGGCGQIVGSLARKDFLEFAPSWHYGSALDGLVKAWTRWHLNDMRAGTPRQQEHLRGYQAKRNIEQAKAAGAHHLDATRAELARVHLEPDTWERRNGRPYSYGSAWLREEVPTFVLDFLRNLPAPVKTSPWR</sequence>
<dbReference type="Proteomes" id="UP000259421">
    <property type="component" value="Segment"/>
</dbReference>
<reference evidence="1" key="2">
    <citation type="submission" date="2018-07" db="EMBL/GenBank/DDBJ databases">
        <authorList>
            <person name="Quirk P.G."/>
            <person name="Krulwich T.A."/>
        </authorList>
    </citation>
    <scope>NUCLEOTIDE SEQUENCE</scope>
</reference>
<accession>A0A385EEA9</accession>
<dbReference type="EMBL" id="MH588546">
    <property type="protein sequence ID" value="AXQ69039.1"/>
    <property type="molecule type" value="Genomic_DNA"/>
</dbReference>
<gene>
    <name evidence="1" type="ORF">CcrBL9_gp015</name>
    <name evidence="2" type="ORF">CcrBL9_gp531</name>
</gene>
<evidence type="ECO:0000313" key="1">
    <source>
        <dbReference type="EMBL" id="AXQ69039.1"/>
    </source>
</evidence>
<proteinExistence type="predicted"/>
<dbReference type="EMBL" id="MH588546">
    <property type="protein sequence ID" value="AXQ69555.1"/>
    <property type="molecule type" value="Genomic_DNA"/>
</dbReference>